<accession>A0A0F9TB63</accession>
<feature type="compositionally biased region" description="Basic and acidic residues" evidence="1">
    <location>
        <begin position="190"/>
        <end position="209"/>
    </location>
</feature>
<name>A0A0F9TB63_9ZZZZ</name>
<gene>
    <name evidence="2" type="ORF">LCGC14_0370850</name>
</gene>
<evidence type="ECO:0000313" key="2">
    <source>
        <dbReference type="EMBL" id="KKN76399.1"/>
    </source>
</evidence>
<organism evidence="2">
    <name type="scientific">marine sediment metagenome</name>
    <dbReference type="NCBI Taxonomy" id="412755"/>
    <lineage>
        <taxon>unclassified sequences</taxon>
        <taxon>metagenomes</taxon>
        <taxon>ecological metagenomes</taxon>
    </lineage>
</organism>
<feature type="region of interest" description="Disordered" evidence="1">
    <location>
        <begin position="150"/>
        <end position="209"/>
    </location>
</feature>
<dbReference type="EMBL" id="LAZR01000296">
    <property type="protein sequence ID" value="KKN76399.1"/>
    <property type="molecule type" value="Genomic_DNA"/>
</dbReference>
<reference evidence="2" key="1">
    <citation type="journal article" date="2015" name="Nature">
        <title>Complex archaea that bridge the gap between prokaryotes and eukaryotes.</title>
        <authorList>
            <person name="Spang A."/>
            <person name="Saw J.H."/>
            <person name="Jorgensen S.L."/>
            <person name="Zaremba-Niedzwiedzka K."/>
            <person name="Martijn J."/>
            <person name="Lind A.E."/>
            <person name="van Eijk R."/>
            <person name="Schleper C."/>
            <person name="Guy L."/>
            <person name="Ettema T.J."/>
        </authorList>
    </citation>
    <scope>NUCLEOTIDE SEQUENCE</scope>
</reference>
<comment type="caution">
    <text evidence="2">The sequence shown here is derived from an EMBL/GenBank/DDBJ whole genome shotgun (WGS) entry which is preliminary data.</text>
</comment>
<feature type="compositionally biased region" description="Basic residues" evidence="1">
    <location>
        <begin position="162"/>
        <end position="171"/>
    </location>
</feature>
<dbReference type="AlphaFoldDB" id="A0A0F9TB63"/>
<sequence length="209" mass="24197">MGKTSKEWFEQLPEPHKVWCIRESKDLEEIVDSLHDAIFRCWWNKSSQGNGYWVRLHKSAKAGDFGKKSIEYVHGAEFTAEINRKYCEGKVHVSSQGVFLCNDTNGSEWGLKNTFGYSQQWRIVDQDGDPNSDFYHVRKLIIKNNEIPKKNPTRQRIQGQRFSKRKIKIKSGSRPSGMQTTTGRSRTKIRRSEISGRRLFLDGDRGNDG</sequence>
<protein>
    <submittedName>
        <fullName evidence="2">Uncharacterized protein</fullName>
    </submittedName>
</protein>
<proteinExistence type="predicted"/>
<evidence type="ECO:0000256" key="1">
    <source>
        <dbReference type="SAM" id="MobiDB-lite"/>
    </source>
</evidence>